<dbReference type="SUPFAM" id="SSF50249">
    <property type="entry name" value="Nucleic acid-binding proteins"/>
    <property type="match status" value="1"/>
</dbReference>
<dbReference type="EMBL" id="SPNW01000022">
    <property type="protein sequence ID" value="TIA90027.1"/>
    <property type="molecule type" value="Genomic_DNA"/>
</dbReference>
<reference evidence="2 3" key="1">
    <citation type="submission" date="2019-03" db="EMBL/GenBank/DDBJ databases">
        <title>Sequencing 23 genomes of Wallemia ichthyophaga.</title>
        <authorList>
            <person name="Gostincar C."/>
        </authorList>
    </citation>
    <scope>NUCLEOTIDE SEQUENCE [LARGE SCALE GENOMIC DNA]</scope>
    <source>
        <strain evidence="2 3">EXF-5753</strain>
    </source>
</reference>
<accession>A0A4T0FN20</accession>
<evidence type="ECO:0000313" key="2">
    <source>
        <dbReference type="EMBL" id="TIA90027.1"/>
    </source>
</evidence>
<dbReference type="InterPro" id="IPR012340">
    <property type="entry name" value="NA-bd_OB-fold"/>
</dbReference>
<evidence type="ECO:0008006" key="4">
    <source>
        <dbReference type="Google" id="ProtNLM"/>
    </source>
</evidence>
<dbReference type="Gene3D" id="2.40.50.140">
    <property type="entry name" value="Nucleic acid-binding proteins"/>
    <property type="match status" value="1"/>
</dbReference>
<name>A0A4T0FN20_9BASI</name>
<protein>
    <recommendedName>
        <fullName evidence="4">CST complex subunit Stn1 N-terminal domain-containing protein</fullName>
    </recommendedName>
</protein>
<sequence length="382" mass="44048">MKNNLTDWLKSEQSIVELDVRGVNMAQAFEMHCKIHQQPFKQLKLFGYAMSVEYKYSKLYFSVDDGTGVILCILDSQDPPLLSVGDAVSVIGKLHTIHDTRRIYVNDIKTHRDLNDEITFINNVKQAIHASMTFTLPSINLIKQSIDADARPRKKPRPTSKLTDPSKLSDEQLTVDMFEIYLKNFIDLHSPYARISILSLKLDKRLRLLARLFHAKQDSKRGKNARKSNESKHPKLERLYKLALSNLIKKGELIVYPARPFDTRSIDTAYPPDSDEEDPVETDYSGMFEHYKTPSGPVLESDLLHVMRSMKHMASLRFIHREVTKYQENLAYLSEDSVQIGLDYLLDKQQIELVSNSGGNKYKLVQYNKDFNNQRNTHQADQ</sequence>
<evidence type="ECO:0000256" key="1">
    <source>
        <dbReference type="SAM" id="MobiDB-lite"/>
    </source>
</evidence>
<dbReference type="Proteomes" id="UP000310189">
    <property type="component" value="Unassembled WGS sequence"/>
</dbReference>
<keyword evidence="3" id="KW-1185">Reference proteome</keyword>
<dbReference type="AlphaFoldDB" id="A0A4T0FN20"/>
<comment type="caution">
    <text evidence="2">The sequence shown here is derived from an EMBL/GenBank/DDBJ whole genome shotgun (WGS) entry which is preliminary data.</text>
</comment>
<organism evidence="2 3">
    <name type="scientific">Wallemia hederae</name>
    <dbReference type="NCBI Taxonomy" id="1540922"/>
    <lineage>
        <taxon>Eukaryota</taxon>
        <taxon>Fungi</taxon>
        <taxon>Dikarya</taxon>
        <taxon>Basidiomycota</taxon>
        <taxon>Wallemiomycotina</taxon>
        <taxon>Wallemiomycetes</taxon>
        <taxon>Wallemiales</taxon>
        <taxon>Wallemiaceae</taxon>
        <taxon>Wallemia</taxon>
    </lineage>
</organism>
<feature type="region of interest" description="Disordered" evidence="1">
    <location>
        <begin position="147"/>
        <end position="166"/>
    </location>
</feature>
<proteinExistence type="predicted"/>
<evidence type="ECO:0000313" key="3">
    <source>
        <dbReference type="Proteomes" id="UP000310189"/>
    </source>
</evidence>
<dbReference type="OrthoDB" id="77828at2759"/>
<gene>
    <name evidence="2" type="ORF">E3P99_01750</name>
</gene>